<accession>A0A8T2U0Z4</accession>
<evidence type="ECO:0000313" key="3">
    <source>
        <dbReference type="Proteomes" id="UP000825935"/>
    </source>
</evidence>
<reference evidence="2" key="1">
    <citation type="submission" date="2021-08" db="EMBL/GenBank/DDBJ databases">
        <title>WGS assembly of Ceratopteris richardii.</title>
        <authorList>
            <person name="Marchant D.B."/>
            <person name="Chen G."/>
            <person name="Jenkins J."/>
            <person name="Shu S."/>
            <person name="Leebens-Mack J."/>
            <person name="Grimwood J."/>
            <person name="Schmutz J."/>
            <person name="Soltis P."/>
            <person name="Soltis D."/>
            <person name="Chen Z.-H."/>
        </authorList>
    </citation>
    <scope>NUCLEOTIDE SEQUENCE</scope>
    <source>
        <strain evidence="2">Whitten #5841</strain>
        <tissue evidence="2">Leaf</tissue>
    </source>
</reference>
<evidence type="ECO:0000256" key="1">
    <source>
        <dbReference type="SAM" id="SignalP"/>
    </source>
</evidence>
<dbReference type="EMBL" id="CM035416">
    <property type="protein sequence ID" value="KAH7426339.1"/>
    <property type="molecule type" value="Genomic_DNA"/>
</dbReference>
<feature type="signal peptide" evidence="1">
    <location>
        <begin position="1"/>
        <end position="16"/>
    </location>
</feature>
<evidence type="ECO:0000313" key="2">
    <source>
        <dbReference type="EMBL" id="KAH7426339.1"/>
    </source>
</evidence>
<proteinExistence type="predicted"/>
<sequence>MTFKVILEFFFFLCSTNFFGDHVARKLCHLMDTMLFYW</sequence>
<name>A0A8T2U0Z4_CERRI</name>
<keyword evidence="1" id="KW-0732">Signal</keyword>
<organism evidence="2 3">
    <name type="scientific">Ceratopteris richardii</name>
    <name type="common">Triangle waterfern</name>
    <dbReference type="NCBI Taxonomy" id="49495"/>
    <lineage>
        <taxon>Eukaryota</taxon>
        <taxon>Viridiplantae</taxon>
        <taxon>Streptophyta</taxon>
        <taxon>Embryophyta</taxon>
        <taxon>Tracheophyta</taxon>
        <taxon>Polypodiopsida</taxon>
        <taxon>Polypodiidae</taxon>
        <taxon>Polypodiales</taxon>
        <taxon>Pteridineae</taxon>
        <taxon>Pteridaceae</taxon>
        <taxon>Parkerioideae</taxon>
        <taxon>Ceratopteris</taxon>
    </lineage>
</organism>
<protein>
    <submittedName>
        <fullName evidence="2">Uncharacterized protein</fullName>
    </submittedName>
</protein>
<gene>
    <name evidence="2" type="ORF">KP509_11G096900</name>
</gene>
<comment type="caution">
    <text evidence="2">The sequence shown here is derived from an EMBL/GenBank/DDBJ whole genome shotgun (WGS) entry which is preliminary data.</text>
</comment>
<dbReference type="AlphaFoldDB" id="A0A8T2U0Z4"/>
<keyword evidence="3" id="KW-1185">Reference proteome</keyword>
<dbReference type="Proteomes" id="UP000825935">
    <property type="component" value="Chromosome 11"/>
</dbReference>
<feature type="chain" id="PRO_5035832519" evidence="1">
    <location>
        <begin position="17"/>
        <end position="38"/>
    </location>
</feature>